<feature type="domain" description="DUF7788" evidence="2">
    <location>
        <begin position="290"/>
        <end position="474"/>
    </location>
</feature>
<evidence type="ECO:0008006" key="5">
    <source>
        <dbReference type="Google" id="ProtNLM"/>
    </source>
</evidence>
<comment type="caution">
    <text evidence="3">The sequence shown here is derived from an EMBL/GenBank/DDBJ whole genome shotgun (WGS) entry which is preliminary data.</text>
</comment>
<dbReference type="AlphaFoldDB" id="A0A2T1LZJ9"/>
<dbReference type="Pfam" id="PF25043">
    <property type="entry name" value="DUF7788"/>
    <property type="match status" value="1"/>
</dbReference>
<evidence type="ECO:0000313" key="3">
    <source>
        <dbReference type="EMBL" id="PSF37826.1"/>
    </source>
</evidence>
<dbReference type="InterPro" id="IPR056690">
    <property type="entry name" value="DUF7788"/>
</dbReference>
<sequence>MNQFFQSLSTSNKALTQNNAVSHYSTLSPCLNFFAQGGSLRNQSPSYIHNLFSLAWQENPQLAIQIMAWIYDCRGGCGERDVFYYLFVWLANHHLETAKSNLFLIPEFGRWDMLIRLLDIPTLQESILALIRKQLNDDLSHMEKNLSISLCAKWLPREGKQNEDKAKLIQNKLNLSPKNYRRLLASLGQYIKIVEQKMCAQEWKTINYAQVPSRASMIYRHAFGKHDQTRYQQYLNDVAAGKAEIKAAQLYPYDIIRNYLNNQPEDLTLELQWKALPNPFDQGDLRAILPVVDVSGSMYTSNKIRPIDVSISLGIFFAEKNPSIWGGSFITFSGSPVFEQLKGKSLREKVNNLRRASWAMNTNIQAVFDLILNKAKQNGLSNSELPEMVLIISDMEFDQAQSGKTNYQAIDDKFKAAGYTRPVLVFWNVDAKSHQFPVTKNDDRVILLSGFSPNVFTSLMSGKIINPTEAMLATIDIEKYRRWQALSSYNPTQDSTSQDSTTKDSMIKSYSAHTKDLSKDEIKSIKQALQGTSQEAAEVTEKNVIKNRSTALKKVDFSKLKLGDYLFDIQYYKVVEVNPKSIAVINERGFGSEIDKDIIEEGMYSASQYEFEKIVSRTEICEILEQAGNYIFTVNFNKQIREKDLKDKLLAAIKDKKGNPLSHLEIEKALSKVSQEAIQGEERTLVGYLLKVEPKMGRSTVIDIECPVERNRIRLVDHRTINWLILRNVKYVVQ</sequence>
<protein>
    <recommendedName>
        <fullName evidence="5">DUF2828 domain-containing protein</fullName>
    </recommendedName>
</protein>
<feature type="domain" description="DUF2828" evidence="1">
    <location>
        <begin position="16"/>
        <end position="103"/>
    </location>
</feature>
<accession>A0A2T1LZJ9</accession>
<feature type="domain" description="DUF2828" evidence="1">
    <location>
        <begin position="178"/>
        <end position="276"/>
    </location>
</feature>
<dbReference type="InterPro" id="IPR058580">
    <property type="entry name" value="DUF2828"/>
</dbReference>
<dbReference type="InterPro" id="IPR011205">
    <property type="entry name" value="UCP015417_vWA"/>
</dbReference>
<gene>
    <name evidence="3" type="ORF">C7H19_07530</name>
</gene>
<dbReference type="EMBL" id="PXOH01000006">
    <property type="protein sequence ID" value="PSF37826.1"/>
    <property type="molecule type" value="Genomic_DNA"/>
</dbReference>
<dbReference type="Pfam" id="PF11443">
    <property type="entry name" value="DUF2828"/>
    <property type="match status" value="2"/>
</dbReference>
<proteinExistence type="predicted"/>
<dbReference type="Gene3D" id="3.40.50.410">
    <property type="entry name" value="von Willebrand factor, type A domain"/>
    <property type="match status" value="1"/>
</dbReference>
<dbReference type="PANTHER" id="PTHR31373">
    <property type="entry name" value="OS06G0652100 PROTEIN"/>
    <property type="match status" value="1"/>
</dbReference>
<dbReference type="OrthoDB" id="425140at2"/>
<name>A0A2T1LZJ9_9CHRO</name>
<reference evidence="3 4" key="1">
    <citation type="submission" date="2018-03" db="EMBL/GenBank/DDBJ databases">
        <title>The ancient ancestry and fast evolution of plastids.</title>
        <authorList>
            <person name="Moore K.R."/>
            <person name="Magnabosco C."/>
            <person name="Momper L."/>
            <person name="Gold D.A."/>
            <person name="Bosak T."/>
            <person name="Fournier G.P."/>
        </authorList>
    </citation>
    <scope>NUCLEOTIDE SEQUENCE [LARGE SCALE GENOMIC DNA]</scope>
    <source>
        <strain evidence="3 4">CCALA 016</strain>
    </source>
</reference>
<dbReference type="InterPro" id="IPR036465">
    <property type="entry name" value="vWFA_dom_sf"/>
</dbReference>
<organism evidence="3 4">
    <name type="scientific">Aphanothece hegewaldii CCALA 016</name>
    <dbReference type="NCBI Taxonomy" id="2107694"/>
    <lineage>
        <taxon>Bacteria</taxon>
        <taxon>Bacillati</taxon>
        <taxon>Cyanobacteriota</taxon>
        <taxon>Cyanophyceae</taxon>
        <taxon>Oscillatoriophycideae</taxon>
        <taxon>Chroococcales</taxon>
        <taxon>Aphanothecaceae</taxon>
        <taxon>Aphanothece</taxon>
    </lineage>
</organism>
<dbReference type="SUPFAM" id="SSF53300">
    <property type="entry name" value="vWA-like"/>
    <property type="match status" value="1"/>
</dbReference>
<dbReference type="Proteomes" id="UP000239001">
    <property type="component" value="Unassembled WGS sequence"/>
</dbReference>
<evidence type="ECO:0000313" key="4">
    <source>
        <dbReference type="Proteomes" id="UP000239001"/>
    </source>
</evidence>
<evidence type="ECO:0000259" key="1">
    <source>
        <dbReference type="Pfam" id="PF11443"/>
    </source>
</evidence>
<keyword evidence="4" id="KW-1185">Reference proteome</keyword>
<dbReference type="RefSeq" id="WP_106456267.1">
    <property type="nucleotide sequence ID" value="NZ_PXOH01000006.1"/>
</dbReference>
<reference evidence="3 4" key="2">
    <citation type="submission" date="2018-03" db="EMBL/GenBank/DDBJ databases">
        <authorList>
            <person name="Keele B.F."/>
        </authorList>
    </citation>
    <scope>NUCLEOTIDE SEQUENCE [LARGE SCALE GENOMIC DNA]</scope>
    <source>
        <strain evidence="3 4">CCALA 016</strain>
    </source>
</reference>
<dbReference type="PANTHER" id="PTHR31373:SF27">
    <property type="entry name" value="TROVE DOMAIN-CONTAINING PROTEIN"/>
    <property type="match status" value="1"/>
</dbReference>
<evidence type="ECO:0000259" key="2">
    <source>
        <dbReference type="Pfam" id="PF25043"/>
    </source>
</evidence>